<dbReference type="WBParaSite" id="MCU_002660-RB">
    <property type="protein sequence ID" value="MCU_002660-RB"/>
    <property type="gene ID" value="MCU_002660"/>
</dbReference>
<evidence type="ECO:0000256" key="5">
    <source>
        <dbReference type="SAM" id="Phobius"/>
    </source>
</evidence>
<dbReference type="InterPro" id="IPR050541">
    <property type="entry name" value="LRR_TM_domain-containing"/>
</dbReference>
<feature type="signal peptide" evidence="6">
    <location>
        <begin position="1"/>
        <end position="19"/>
    </location>
</feature>
<dbReference type="SUPFAM" id="SSF52058">
    <property type="entry name" value="L domain-like"/>
    <property type="match status" value="1"/>
</dbReference>
<organism evidence="8 9">
    <name type="scientific">Mesocestoides corti</name>
    <name type="common">Flatworm</name>
    <dbReference type="NCBI Taxonomy" id="53468"/>
    <lineage>
        <taxon>Eukaryota</taxon>
        <taxon>Metazoa</taxon>
        <taxon>Spiralia</taxon>
        <taxon>Lophotrochozoa</taxon>
        <taxon>Platyhelminthes</taxon>
        <taxon>Cestoda</taxon>
        <taxon>Eucestoda</taxon>
        <taxon>Cyclophyllidea</taxon>
        <taxon>Mesocestoididae</taxon>
        <taxon>Mesocestoides</taxon>
    </lineage>
</organism>
<feature type="transmembrane region" description="Helical" evidence="5">
    <location>
        <begin position="461"/>
        <end position="480"/>
    </location>
</feature>
<feature type="domain" description="Ig-like" evidence="7">
    <location>
        <begin position="301"/>
        <end position="407"/>
    </location>
</feature>
<dbReference type="Proteomes" id="UP000267029">
    <property type="component" value="Unassembled WGS sequence"/>
</dbReference>
<dbReference type="InterPro" id="IPR007110">
    <property type="entry name" value="Ig-like_dom"/>
</dbReference>
<reference evidence="8 9" key="1">
    <citation type="submission" date="2018-10" db="EMBL/GenBank/DDBJ databases">
        <authorList>
            <consortium name="Pathogen Informatics"/>
        </authorList>
    </citation>
    <scope>NUCLEOTIDE SEQUENCE [LARGE SCALE GENOMIC DNA]</scope>
</reference>
<keyword evidence="3" id="KW-0677">Repeat</keyword>
<gene>
    <name evidence="8" type="ORF">MCOS_LOCUS6836</name>
</gene>
<evidence type="ECO:0000256" key="2">
    <source>
        <dbReference type="ARBA" id="ARBA00022729"/>
    </source>
</evidence>
<proteinExistence type="predicted"/>
<feature type="chain" id="PRO_5043132271" evidence="6">
    <location>
        <begin position="20"/>
        <end position="718"/>
    </location>
</feature>
<dbReference type="InterPro" id="IPR003591">
    <property type="entry name" value="Leu-rich_rpt_typical-subtyp"/>
</dbReference>
<feature type="region of interest" description="Disordered" evidence="4">
    <location>
        <begin position="551"/>
        <end position="578"/>
    </location>
</feature>
<keyword evidence="5" id="KW-1133">Transmembrane helix</keyword>
<dbReference type="SUPFAM" id="SSF48726">
    <property type="entry name" value="Immunoglobulin"/>
    <property type="match status" value="1"/>
</dbReference>
<dbReference type="PANTHER" id="PTHR24369:SF210">
    <property type="entry name" value="CHAOPTIN-RELATED"/>
    <property type="match status" value="1"/>
</dbReference>
<dbReference type="STRING" id="53468.A0A0R3UHK8"/>
<name>A0A0R3UHK8_MESCO</name>
<dbReference type="InterPro" id="IPR032675">
    <property type="entry name" value="LRR_dom_sf"/>
</dbReference>
<dbReference type="OrthoDB" id="1394818at2759"/>
<dbReference type="PANTHER" id="PTHR24369">
    <property type="entry name" value="ANTIGEN BSP, PUTATIVE-RELATED"/>
    <property type="match status" value="1"/>
</dbReference>
<accession>A0A0R3UHK8</accession>
<evidence type="ECO:0000313" key="11">
    <source>
        <dbReference type="WBParaSite" id="MCU_002660-RB"/>
    </source>
</evidence>
<evidence type="ECO:0000256" key="4">
    <source>
        <dbReference type="SAM" id="MobiDB-lite"/>
    </source>
</evidence>
<dbReference type="SMART" id="SM00369">
    <property type="entry name" value="LRR_TYP"/>
    <property type="match status" value="3"/>
</dbReference>
<keyword evidence="9" id="KW-1185">Reference proteome</keyword>
<dbReference type="PROSITE" id="PS50835">
    <property type="entry name" value="IG_LIKE"/>
    <property type="match status" value="1"/>
</dbReference>
<evidence type="ECO:0000313" key="10">
    <source>
        <dbReference type="WBParaSite" id="MCU_002660-RA"/>
    </source>
</evidence>
<keyword evidence="1" id="KW-0433">Leucine-rich repeat</keyword>
<evidence type="ECO:0000313" key="8">
    <source>
        <dbReference type="EMBL" id="VDD80833.1"/>
    </source>
</evidence>
<dbReference type="GO" id="GO:0005886">
    <property type="term" value="C:plasma membrane"/>
    <property type="evidence" value="ECO:0007669"/>
    <property type="project" value="TreeGrafter"/>
</dbReference>
<keyword evidence="2 6" id="KW-0732">Signal</keyword>
<dbReference type="AlphaFoldDB" id="A0A0R3UHK8"/>
<dbReference type="Pfam" id="PF13855">
    <property type="entry name" value="LRR_8"/>
    <property type="match status" value="1"/>
</dbReference>
<protein>
    <submittedName>
        <fullName evidence="10 11">Ig-like domain-containing protein</fullName>
    </submittedName>
</protein>
<dbReference type="InterPro" id="IPR001611">
    <property type="entry name" value="Leu-rich_rpt"/>
</dbReference>
<sequence length="718" mass="78674">MKMQEIIVLLSLMVAGIICLECPDLCQCVSSMMDCKKPGLESLPPAPSSKLEMVVIANQTFRRTTLDGEALRPYWSPEHGGQIRLRLLKIRNCNIVSLASNAFANLGSQLEELDLSGNPLHTIAAHVFTGLRLKSLFLNNLLNPAIHDQAFSSITEVQSLSIQSSHSTSLPLRPLIELVNFHGLKSLSLRGNKISRLPPVFEPVFRLLQTFELSENPWHCDCNLRWLIQLHKLSRPTKTTSVLSGNSESSRNDIRQPVCISPIEFAGYTFDEVTLNESEVLSGLQIQTAVPKRPILSCVMPRVEHIDVDLRQPNSELEVSNLARISCQMRGAPELLISWVYHLPSGEVRNVTGMAKQQEDGHMMPYPFAPPQPKRLTSRLSVKQVSETDVYSCVGQNLLGNASVTVSIHWPQNRPEGMLLPPDTNDFGEKQLLEVMPNGLAGPVEDMEHGILAKRFSLVDVIGAVLGTFFVTMLMFIIAYRTSKLYVYRRSKLRSQSDLMLRPHDNTKRTPDGTSSSGASSSLLKFSQLQVASSSRYPLESKQAVYQHQGGGGFLMQPKQRDSGTFTSHSTTSSQNANGLGGAYETVYNESCANQVMYESPGDSLAATACHQNHQPFLFQFAQPPPLTGYPLVFGSTLPSHSASTAAFALGVSNPSAPTYIPPPPTGRPPSLPGSVQTRAGPLHVYSSTIHMADQFPQSDGGGVCSSVNAVPQHNRIS</sequence>
<evidence type="ECO:0000313" key="9">
    <source>
        <dbReference type="Proteomes" id="UP000267029"/>
    </source>
</evidence>
<dbReference type="EMBL" id="UXSR01005300">
    <property type="protein sequence ID" value="VDD80833.1"/>
    <property type="molecule type" value="Genomic_DNA"/>
</dbReference>
<dbReference type="Gene3D" id="3.80.10.10">
    <property type="entry name" value="Ribonuclease Inhibitor"/>
    <property type="match status" value="2"/>
</dbReference>
<evidence type="ECO:0000256" key="1">
    <source>
        <dbReference type="ARBA" id="ARBA00022614"/>
    </source>
</evidence>
<evidence type="ECO:0000259" key="7">
    <source>
        <dbReference type="PROSITE" id="PS50835"/>
    </source>
</evidence>
<dbReference type="InterPro" id="IPR036179">
    <property type="entry name" value="Ig-like_dom_sf"/>
</dbReference>
<feature type="region of interest" description="Disordered" evidence="4">
    <location>
        <begin position="499"/>
        <end position="521"/>
    </location>
</feature>
<evidence type="ECO:0000256" key="3">
    <source>
        <dbReference type="ARBA" id="ARBA00022737"/>
    </source>
</evidence>
<evidence type="ECO:0000256" key="6">
    <source>
        <dbReference type="SAM" id="SignalP"/>
    </source>
</evidence>
<feature type="compositionally biased region" description="Basic and acidic residues" evidence="4">
    <location>
        <begin position="501"/>
        <end position="511"/>
    </location>
</feature>
<feature type="compositionally biased region" description="Low complexity" evidence="4">
    <location>
        <begin position="563"/>
        <end position="574"/>
    </location>
</feature>
<keyword evidence="5" id="KW-0472">Membrane</keyword>
<keyword evidence="5" id="KW-0812">Transmembrane</keyword>
<dbReference type="WBParaSite" id="MCU_002660-RA">
    <property type="protein sequence ID" value="MCU_002660-RA"/>
    <property type="gene ID" value="MCU_002660"/>
</dbReference>
<reference evidence="10 11" key="2">
    <citation type="submission" date="2019-11" db="UniProtKB">
        <authorList>
            <consortium name="WormBaseParasite"/>
        </authorList>
    </citation>
    <scope>IDENTIFICATION</scope>
</reference>